<gene>
    <name evidence="1" type="ORF">FJTKL_15441</name>
</gene>
<reference evidence="1 2" key="1">
    <citation type="submission" date="2024-03" db="EMBL/GenBank/DDBJ databases">
        <title>A high-quality draft genome sequence of Diaporthe vaccinii, a causative agent of upright dieback and viscid rot disease in cranberry plants.</title>
        <authorList>
            <person name="Sarrasin M."/>
            <person name="Lang B.F."/>
            <person name="Burger G."/>
        </authorList>
    </citation>
    <scope>NUCLEOTIDE SEQUENCE [LARGE SCALE GENOMIC DNA]</scope>
    <source>
        <strain evidence="1 2">IS7</strain>
    </source>
</reference>
<dbReference type="Proteomes" id="UP001600888">
    <property type="component" value="Unassembled WGS sequence"/>
</dbReference>
<keyword evidence="2" id="KW-1185">Reference proteome</keyword>
<organism evidence="1 2">
    <name type="scientific">Diaporthe vaccinii</name>
    <dbReference type="NCBI Taxonomy" id="105482"/>
    <lineage>
        <taxon>Eukaryota</taxon>
        <taxon>Fungi</taxon>
        <taxon>Dikarya</taxon>
        <taxon>Ascomycota</taxon>
        <taxon>Pezizomycotina</taxon>
        <taxon>Sordariomycetes</taxon>
        <taxon>Sordariomycetidae</taxon>
        <taxon>Diaporthales</taxon>
        <taxon>Diaporthaceae</taxon>
        <taxon>Diaporthe</taxon>
        <taxon>Diaporthe eres species complex</taxon>
    </lineage>
</organism>
<name>A0ABR4E548_9PEZI</name>
<dbReference type="EMBL" id="JBAWTH010000099">
    <property type="protein sequence ID" value="KAL2277525.1"/>
    <property type="molecule type" value="Genomic_DNA"/>
</dbReference>
<proteinExistence type="predicted"/>
<sequence length="73" mass="8301">MTQRKNTALHSIWLVRSTQPSKDNSLARARYQATVDVVTILSSHLTSRAGWLWTRMSSWVSGRRGPSWLVSCL</sequence>
<evidence type="ECO:0000313" key="2">
    <source>
        <dbReference type="Proteomes" id="UP001600888"/>
    </source>
</evidence>
<protein>
    <submittedName>
        <fullName evidence="1">Uncharacterized protein</fullName>
    </submittedName>
</protein>
<comment type="caution">
    <text evidence="1">The sequence shown here is derived from an EMBL/GenBank/DDBJ whole genome shotgun (WGS) entry which is preliminary data.</text>
</comment>
<accession>A0ABR4E548</accession>
<evidence type="ECO:0000313" key="1">
    <source>
        <dbReference type="EMBL" id="KAL2277525.1"/>
    </source>
</evidence>